<name>A0A7K1SF65_9BACT</name>
<gene>
    <name evidence="1" type="ORF">GO755_20600</name>
</gene>
<protein>
    <submittedName>
        <fullName evidence="1">Uncharacterized protein</fullName>
    </submittedName>
</protein>
<dbReference type="EMBL" id="WPIN01000007">
    <property type="protein sequence ID" value="MVM32457.1"/>
    <property type="molecule type" value="Genomic_DNA"/>
</dbReference>
<evidence type="ECO:0000313" key="1">
    <source>
        <dbReference type="EMBL" id="MVM32457.1"/>
    </source>
</evidence>
<comment type="caution">
    <text evidence="1">The sequence shown here is derived from an EMBL/GenBank/DDBJ whole genome shotgun (WGS) entry which is preliminary data.</text>
</comment>
<dbReference type="RefSeq" id="WP_157587167.1">
    <property type="nucleotide sequence ID" value="NZ_WPIN01000007.1"/>
</dbReference>
<organism evidence="1 2">
    <name type="scientific">Spirosoma arboris</name>
    <dbReference type="NCBI Taxonomy" id="2682092"/>
    <lineage>
        <taxon>Bacteria</taxon>
        <taxon>Pseudomonadati</taxon>
        <taxon>Bacteroidota</taxon>
        <taxon>Cytophagia</taxon>
        <taxon>Cytophagales</taxon>
        <taxon>Cytophagaceae</taxon>
        <taxon>Spirosoma</taxon>
    </lineage>
</organism>
<sequence>MTTPSNAYLLKEYIKTLLATEVVFPGILPRRWGNEFTRAELQAIYFGLAFVIKTADPITQRTLIDDFCRVQGPNLKLHWFLGAYWRDIVQLLKDYPDSCYHPLGEN</sequence>
<reference evidence="1 2" key="1">
    <citation type="submission" date="2019-12" db="EMBL/GenBank/DDBJ databases">
        <title>Spirosoma sp. HMF4905 genome sequencing and assembly.</title>
        <authorList>
            <person name="Kang H."/>
            <person name="Cha I."/>
            <person name="Kim H."/>
            <person name="Joh K."/>
        </authorList>
    </citation>
    <scope>NUCLEOTIDE SEQUENCE [LARGE SCALE GENOMIC DNA]</scope>
    <source>
        <strain evidence="1 2">HMF4905</strain>
    </source>
</reference>
<dbReference type="Proteomes" id="UP000436006">
    <property type="component" value="Unassembled WGS sequence"/>
</dbReference>
<keyword evidence="2" id="KW-1185">Reference proteome</keyword>
<evidence type="ECO:0000313" key="2">
    <source>
        <dbReference type="Proteomes" id="UP000436006"/>
    </source>
</evidence>
<proteinExistence type="predicted"/>
<dbReference type="AlphaFoldDB" id="A0A7K1SF65"/>
<accession>A0A7K1SF65</accession>